<dbReference type="InterPro" id="IPR003358">
    <property type="entry name" value="tRNA_(Gua-N-7)_MeTrfase_Trmb"/>
</dbReference>
<dbReference type="AlphaFoldDB" id="H8XNN9"/>
<keyword evidence="4 7" id="KW-0808">Transferase</keyword>
<evidence type="ECO:0000256" key="3">
    <source>
        <dbReference type="ARBA" id="ARBA00022603"/>
    </source>
</evidence>
<evidence type="ECO:0000313" key="8">
    <source>
        <dbReference type="EMBL" id="CCG52156.1"/>
    </source>
</evidence>
<dbReference type="RefSeq" id="WP_014387300.1">
    <property type="nucleotide sequence ID" value="NC_017025.1"/>
</dbReference>
<dbReference type="OrthoDB" id="9802090at2"/>
<dbReference type="EC" id="2.1.1.33" evidence="7"/>
<dbReference type="STRING" id="1094466.KQS_00785"/>
<dbReference type="NCBIfam" id="NF001080">
    <property type="entry name" value="PRK00121.2-2"/>
    <property type="match status" value="1"/>
</dbReference>
<dbReference type="PANTHER" id="PTHR23417:SF14">
    <property type="entry name" value="PENTACOTRIPEPTIDE-REPEAT REGION OF PRORP DOMAIN-CONTAINING PROTEIN"/>
    <property type="match status" value="1"/>
</dbReference>
<comment type="similarity">
    <text evidence="7">Belongs to the class I-like SAM-binding methyltransferase superfamily. TrmB family.</text>
</comment>
<dbReference type="InterPro" id="IPR029063">
    <property type="entry name" value="SAM-dependent_MTases_sf"/>
</dbReference>
<dbReference type="eggNOG" id="COG0220">
    <property type="taxonomic scope" value="Bacteria"/>
</dbReference>
<reference evidence="8 9" key="1">
    <citation type="journal article" date="2012" name="J. Bacteriol.">
        <title>Complete Genome Sequence of Flavobacterium indicum GPSTA100-9T, Isolated from Warm Spring Water.</title>
        <authorList>
            <person name="Barbier P."/>
            <person name="Houel A."/>
            <person name="Loux V."/>
            <person name="Poulain J."/>
            <person name="Bernardet J.F."/>
            <person name="Touchon M."/>
            <person name="Duchaud E."/>
        </authorList>
    </citation>
    <scope>NUCLEOTIDE SEQUENCE [LARGE SCALE GENOMIC DNA]</scope>
    <source>
        <strain evidence="9">DSM 17447 / CIP 109464 / GPTSA100-9</strain>
    </source>
</reference>
<dbReference type="PROSITE" id="PS51625">
    <property type="entry name" value="SAM_MT_TRMB"/>
    <property type="match status" value="1"/>
</dbReference>
<evidence type="ECO:0000256" key="4">
    <source>
        <dbReference type="ARBA" id="ARBA00022679"/>
    </source>
</evidence>
<keyword evidence="5 7" id="KW-0949">S-adenosyl-L-methionine</keyword>
<dbReference type="KEGG" id="fin:KQS_00785"/>
<dbReference type="Pfam" id="PF02390">
    <property type="entry name" value="Methyltransf_4"/>
    <property type="match status" value="1"/>
</dbReference>
<evidence type="ECO:0000256" key="5">
    <source>
        <dbReference type="ARBA" id="ARBA00022691"/>
    </source>
</evidence>
<dbReference type="CDD" id="cd02440">
    <property type="entry name" value="AdoMet_MTases"/>
    <property type="match status" value="1"/>
</dbReference>
<accession>H8XNN9</accession>
<dbReference type="EMBL" id="HE774682">
    <property type="protein sequence ID" value="CCG52156.1"/>
    <property type="molecule type" value="Genomic_DNA"/>
</dbReference>
<sequence>MGSKNKLKRFNENATFSNVIQPTREEVVNGELEMRGKWNKEFFKNNNPIVLELGCGKGEYTVGLAEKYPEKNFIGIDIKGARFWRGAKTAVENNMNNVGFLRTQIELIEHCFAENEVDEIWITFPDPQIKYKRTKHRMTNAAFLQRYKKILKPNGLMHLKTDSEFMHGYTLGLLHGEGHEVLYANHNVYKNEGAPEVVTSIQTFYEKQYLEINKPITYIQFKIK</sequence>
<keyword evidence="3 7" id="KW-0489">Methyltransferase</keyword>
<dbReference type="SUPFAM" id="SSF53335">
    <property type="entry name" value="S-adenosyl-L-methionine-dependent methyltransferases"/>
    <property type="match status" value="1"/>
</dbReference>
<dbReference type="HAMAP" id="MF_01057">
    <property type="entry name" value="tRNA_methyltr_TrmB"/>
    <property type="match status" value="1"/>
</dbReference>
<dbReference type="PATRIC" id="fig|1094466.5.peg.151"/>
<dbReference type="GO" id="GO:0043527">
    <property type="term" value="C:tRNA methyltransferase complex"/>
    <property type="evidence" value="ECO:0007669"/>
    <property type="project" value="TreeGrafter"/>
</dbReference>
<keyword evidence="6 7" id="KW-0819">tRNA processing</keyword>
<feature type="binding site" evidence="7">
    <location>
        <begin position="203"/>
        <end position="206"/>
    </location>
    <ligand>
        <name>substrate</name>
    </ligand>
</feature>
<keyword evidence="9" id="KW-1185">Reference proteome</keyword>
<evidence type="ECO:0000313" key="9">
    <source>
        <dbReference type="Proteomes" id="UP000007599"/>
    </source>
</evidence>
<dbReference type="HOGENOM" id="CLU_050910_2_2_10"/>
<dbReference type="Gene3D" id="3.40.50.150">
    <property type="entry name" value="Vaccinia Virus protein VP39"/>
    <property type="match status" value="1"/>
</dbReference>
<feature type="binding site" evidence="7">
    <location>
        <position position="126"/>
    </location>
    <ligand>
        <name>S-adenosyl-L-methionine</name>
        <dbReference type="ChEBI" id="CHEBI:59789"/>
    </ligand>
</feature>
<dbReference type="InterPro" id="IPR055361">
    <property type="entry name" value="tRNA_methyltr_TrmB_bact"/>
</dbReference>
<name>H8XNN9_FLAIG</name>
<feature type="binding site" evidence="7">
    <location>
        <position position="162"/>
    </location>
    <ligand>
        <name>substrate</name>
    </ligand>
</feature>
<dbReference type="NCBIfam" id="TIGR00091">
    <property type="entry name" value="tRNA (guanosine(46)-N7)-methyltransferase TrmB"/>
    <property type="match status" value="1"/>
</dbReference>
<comment type="function">
    <text evidence="2 7">Catalyzes the formation of N(7)-methylguanine at position 46 (m7G46) in tRNA.</text>
</comment>
<gene>
    <name evidence="7 8" type="primary">trmB</name>
    <name evidence="8" type="ordered locus">KQS_00785</name>
</gene>
<dbReference type="UniPathway" id="UPA00989"/>
<reference evidence="9" key="2">
    <citation type="submission" date="2012-03" db="EMBL/GenBank/DDBJ databases">
        <title>Complete genome sequence of Flavobacterium indicum GPTSA100-9T, isolated from warm spring water.</title>
        <authorList>
            <person name="Barbier P."/>
            <person name="Houel A."/>
            <person name="Loux V."/>
            <person name="Poulain J."/>
            <person name="Bernardet J.-F."/>
            <person name="Touchon M."/>
            <person name="Duchaud E."/>
        </authorList>
    </citation>
    <scope>NUCLEOTIDE SEQUENCE [LARGE SCALE GENOMIC DNA]</scope>
    <source>
        <strain evidence="9">DSM 17447 / CIP 109464 / GPTSA100-9</strain>
    </source>
</reference>
<comment type="catalytic activity">
    <reaction evidence="1 7">
        <text>guanosine(46) in tRNA + S-adenosyl-L-methionine = N(7)-methylguanosine(46) in tRNA + S-adenosyl-L-homocysteine</text>
        <dbReference type="Rhea" id="RHEA:42708"/>
        <dbReference type="Rhea" id="RHEA-COMP:10188"/>
        <dbReference type="Rhea" id="RHEA-COMP:10189"/>
        <dbReference type="ChEBI" id="CHEBI:57856"/>
        <dbReference type="ChEBI" id="CHEBI:59789"/>
        <dbReference type="ChEBI" id="CHEBI:74269"/>
        <dbReference type="ChEBI" id="CHEBI:74480"/>
        <dbReference type="EC" id="2.1.1.33"/>
    </reaction>
</comment>
<feature type="binding site" evidence="7">
    <location>
        <position position="130"/>
    </location>
    <ligand>
        <name>substrate</name>
    </ligand>
</feature>
<comment type="caution">
    <text evidence="7">Lacks conserved residue(s) required for the propagation of feature annotation.</text>
</comment>
<protein>
    <recommendedName>
        <fullName evidence="7">tRNA (guanine-N(7)-)-methyltransferase</fullName>
        <ecNumber evidence="7">2.1.1.33</ecNumber>
    </recommendedName>
    <alternativeName>
        <fullName evidence="7">tRNA (guanine(46)-N(7))-methyltransferase</fullName>
    </alternativeName>
    <alternativeName>
        <fullName evidence="7">tRNA(m7G46)-methyltransferase</fullName>
    </alternativeName>
</protein>
<dbReference type="Proteomes" id="UP000007599">
    <property type="component" value="Chromosome I"/>
</dbReference>
<evidence type="ECO:0000256" key="2">
    <source>
        <dbReference type="ARBA" id="ARBA00003015"/>
    </source>
</evidence>
<comment type="pathway">
    <text evidence="7">tRNA modification; N(7)-methylguanine-tRNA biosynthesis.</text>
</comment>
<feature type="binding site" evidence="7">
    <location>
        <position position="77"/>
    </location>
    <ligand>
        <name>S-adenosyl-L-methionine</name>
        <dbReference type="ChEBI" id="CHEBI:59789"/>
    </ligand>
</feature>
<feature type="binding site" evidence="7">
    <location>
        <position position="52"/>
    </location>
    <ligand>
        <name>S-adenosyl-L-methionine</name>
        <dbReference type="ChEBI" id="CHEBI:59789"/>
    </ligand>
</feature>
<organism evidence="8 9">
    <name type="scientific">Flavobacterium indicum (strain DSM 17447 / CIP 109464 / GPTSA100-9)</name>
    <dbReference type="NCBI Taxonomy" id="1094466"/>
    <lineage>
        <taxon>Bacteria</taxon>
        <taxon>Pseudomonadati</taxon>
        <taxon>Bacteroidota</taxon>
        <taxon>Flavobacteriia</taxon>
        <taxon>Flavobacteriales</taxon>
        <taxon>Flavobacteriaceae</taxon>
        <taxon>Flavobacterium</taxon>
    </lineage>
</organism>
<dbReference type="PANTHER" id="PTHR23417">
    <property type="entry name" value="3-DEOXY-D-MANNO-OCTULOSONIC-ACID TRANSFERASE/TRNA GUANINE-N 7 - -METHYLTRANSFERASE"/>
    <property type="match status" value="1"/>
</dbReference>
<evidence type="ECO:0000256" key="1">
    <source>
        <dbReference type="ARBA" id="ARBA00000142"/>
    </source>
</evidence>
<evidence type="ECO:0000256" key="7">
    <source>
        <dbReference type="HAMAP-Rule" id="MF_01057"/>
    </source>
</evidence>
<evidence type="ECO:0000256" key="6">
    <source>
        <dbReference type="ARBA" id="ARBA00022694"/>
    </source>
</evidence>
<proteinExistence type="inferred from homology"/>
<dbReference type="GO" id="GO:0008176">
    <property type="term" value="F:tRNA (guanine(46)-N7)-methyltransferase activity"/>
    <property type="evidence" value="ECO:0007669"/>
    <property type="project" value="UniProtKB-UniRule"/>
</dbReference>